<proteinExistence type="predicted"/>
<comment type="caution">
    <text evidence="2">The sequence shown here is derived from an EMBL/GenBank/DDBJ whole genome shotgun (WGS) entry which is preliminary data.</text>
</comment>
<sequence>MNTNEEVQTSQLSSMARELESMRASQKKLNTELIELRKTKEEQDDTQEHSIGRFKEEGRRARAEVSREPTGDKDLAFELETMVMNLKHVSETGVVDSVGGESLRAMFGGREAVAGIPREEAWRTIGSSLADDDSIAGGVLNEPLVLRRRA</sequence>
<feature type="compositionally biased region" description="Polar residues" evidence="1">
    <location>
        <begin position="1"/>
        <end position="14"/>
    </location>
</feature>
<keyword evidence="3" id="KW-1185">Reference proteome</keyword>
<accession>A0A4Z1PIH0</accession>
<gene>
    <name evidence="2" type="ORF">E6O75_ATG05024</name>
</gene>
<evidence type="ECO:0000256" key="1">
    <source>
        <dbReference type="SAM" id="MobiDB-lite"/>
    </source>
</evidence>
<dbReference type="EMBL" id="SNSC02000009">
    <property type="protein sequence ID" value="TID21629.1"/>
    <property type="molecule type" value="Genomic_DNA"/>
</dbReference>
<name>A0A4Z1PIH0_9PEZI</name>
<dbReference type="AlphaFoldDB" id="A0A4Z1PIH0"/>
<dbReference type="Proteomes" id="UP000298493">
    <property type="component" value="Unassembled WGS sequence"/>
</dbReference>
<protein>
    <submittedName>
        <fullName evidence="2">Uncharacterized protein</fullName>
    </submittedName>
</protein>
<feature type="region of interest" description="Disordered" evidence="1">
    <location>
        <begin position="1"/>
        <end position="25"/>
    </location>
</feature>
<feature type="region of interest" description="Disordered" evidence="1">
    <location>
        <begin position="37"/>
        <end position="72"/>
    </location>
</feature>
<evidence type="ECO:0000313" key="2">
    <source>
        <dbReference type="EMBL" id="TID21629.1"/>
    </source>
</evidence>
<organism evidence="2 3">
    <name type="scientific">Venturia nashicola</name>
    <dbReference type="NCBI Taxonomy" id="86259"/>
    <lineage>
        <taxon>Eukaryota</taxon>
        <taxon>Fungi</taxon>
        <taxon>Dikarya</taxon>
        <taxon>Ascomycota</taxon>
        <taxon>Pezizomycotina</taxon>
        <taxon>Dothideomycetes</taxon>
        <taxon>Pleosporomycetidae</taxon>
        <taxon>Venturiales</taxon>
        <taxon>Venturiaceae</taxon>
        <taxon>Venturia</taxon>
    </lineage>
</organism>
<reference evidence="2 3" key="1">
    <citation type="submission" date="2019-04" db="EMBL/GenBank/DDBJ databases">
        <title>High contiguity whole genome sequence and gene annotation resource for two Venturia nashicola isolates.</title>
        <authorList>
            <person name="Prokchorchik M."/>
            <person name="Won K."/>
            <person name="Lee Y."/>
            <person name="Choi E.D."/>
            <person name="Segonzac C."/>
            <person name="Sohn K.H."/>
        </authorList>
    </citation>
    <scope>NUCLEOTIDE SEQUENCE [LARGE SCALE GENOMIC DNA]</scope>
    <source>
        <strain evidence="2 3">PRI2</strain>
    </source>
</reference>
<evidence type="ECO:0000313" key="3">
    <source>
        <dbReference type="Proteomes" id="UP000298493"/>
    </source>
</evidence>